<accession>A0A1D1YMR9</accession>
<feature type="non-terminal residue" evidence="3">
    <location>
        <position position="171"/>
    </location>
</feature>
<feature type="region of interest" description="Disordered" evidence="1">
    <location>
        <begin position="142"/>
        <end position="171"/>
    </location>
</feature>
<reference evidence="3" key="1">
    <citation type="submission" date="2015-07" db="EMBL/GenBank/DDBJ databases">
        <title>Transcriptome Assembly of Anthurium amnicola.</title>
        <authorList>
            <person name="Suzuki J."/>
        </authorList>
    </citation>
    <scope>NUCLEOTIDE SEQUENCE</scope>
</reference>
<protein>
    <submittedName>
        <fullName evidence="3">Polycystin-2</fullName>
    </submittedName>
</protein>
<gene>
    <name evidence="3" type="primary">pkd-2_0</name>
    <name evidence="3" type="ORF">g.127930</name>
</gene>
<feature type="region of interest" description="Disordered" evidence="1">
    <location>
        <begin position="45"/>
        <end position="130"/>
    </location>
</feature>
<feature type="compositionally biased region" description="Acidic residues" evidence="1">
    <location>
        <begin position="98"/>
        <end position="120"/>
    </location>
</feature>
<dbReference type="AlphaFoldDB" id="A0A1D1YMR9"/>
<feature type="compositionally biased region" description="Basic and acidic residues" evidence="1">
    <location>
        <begin position="67"/>
        <end position="97"/>
    </location>
</feature>
<evidence type="ECO:0000256" key="2">
    <source>
        <dbReference type="SAM" id="Phobius"/>
    </source>
</evidence>
<dbReference type="EMBL" id="GDJX01012006">
    <property type="protein sequence ID" value="JAT55930.1"/>
    <property type="molecule type" value="Transcribed_RNA"/>
</dbReference>
<feature type="transmembrane region" description="Helical" evidence="2">
    <location>
        <begin position="21"/>
        <end position="39"/>
    </location>
</feature>
<sequence length="171" mass="18391">MFSIQKCNSHYPRLCQPGIRVLVLAIVFIAFAVFSLQSFTLTKGNSPAPAFGKATSSGISSSEELGEVPRSRDSRTQEVEKRGLPVAGVRDEHHPQGDETDGDPDDFDLDGEESQDEEFSIDVGNDVGMRKVKDPYGGYLTVEKSPTAGNSSSVVMEGTSISSSGKKETQT</sequence>
<feature type="compositionally biased region" description="Polar residues" evidence="1">
    <location>
        <begin position="147"/>
        <end position="164"/>
    </location>
</feature>
<evidence type="ECO:0000313" key="3">
    <source>
        <dbReference type="EMBL" id="JAT55930.1"/>
    </source>
</evidence>
<organism evidence="3">
    <name type="scientific">Anthurium amnicola</name>
    <dbReference type="NCBI Taxonomy" id="1678845"/>
    <lineage>
        <taxon>Eukaryota</taxon>
        <taxon>Viridiplantae</taxon>
        <taxon>Streptophyta</taxon>
        <taxon>Embryophyta</taxon>
        <taxon>Tracheophyta</taxon>
        <taxon>Spermatophyta</taxon>
        <taxon>Magnoliopsida</taxon>
        <taxon>Liliopsida</taxon>
        <taxon>Araceae</taxon>
        <taxon>Pothoideae</taxon>
        <taxon>Potheae</taxon>
        <taxon>Anthurium</taxon>
    </lineage>
</organism>
<keyword evidence="2" id="KW-0812">Transmembrane</keyword>
<keyword evidence="2" id="KW-0472">Membrane</keyword>
<proteinExistence type="predicted"/>
<evidence type="ECO:0000256" key="1">
    <source>
        <dbReference type="SAM" id="MobiDB-lite"/>
    </source>
</evidence>
<keyword evidence="2" id="KW-1133">Transmembrane helix</keyword>
<name>A0A1D1YMR9_9ARAE</name>